<protein>
    <submittedName>
        <fullName evidence="3">Mce-associated membrane protein</fullName>
    </submittedName>
</protein>
<dbReference type="EMBL" id="FMZM01000017">
    <property type="protein sequence ID" value="SDE22685.1"/>
    <property type="molecule type" value="Genomic_DNA"/>
</dbReference>
<keyword evidence="2" id="KW-0472">Membrane</keyword>
<evidence type="ECO:0000313" key="3">
    <source>
        <dbReference type="EMBL" id="SDE22685.1"/>
    </source>
</evidence>
<dbReference type="Proteomes" id="UP000199034">
    <property type="component" value="Unassembled WGS sequence"/>
</dbReference>
<dbReference type="PANTHER" id="PTHR37042">
    <property type="entry name" value="OUTER MEMBRANE PROTEIN RV1973"/>
    <property type="match status" value="1"/>
</dbReference>
<proteinExistence type="predicted"/>
<reference evidence="3 4" key="1">
    <citation type="submission" date="2016-10" db="EMBL/GenBank/DDBJ databases">
        <authorList>
            <person name="de Groot N.N."/>
        </authorList>
    </citation>
    <scope>NUCLEOTIDE SEQUENCE [LARGE SCALE GENOMIC DNA]</scope>
    <source>
        <strain evidence="3 4">CGMCC 4.6858</strain>
    </source>
</reference>
<sequence>MRRIGVRRGLVLAVSAVLFVVAGAFAWQAHSLQQDPVLDNRAQLAGSTENGIVTVVSRGLTQVLSYDYTQPEATRAFADQVLRGQAREQYDTLFESLAERAPGQQLTLSAVVQLAGVQELTKDKATLLVFLDQRSSRADDEEQSVSAAQLRVTAERDGRTWVITGLQPL</sequence>
<accession>A0A1G7B8W0</accession>
<dbReference type="AlphaFoldDB" id="A0A1G7B8W0"/>
<dbReference type="PANTHER" id="PTHR37042:SF4">
    <property type="entry name" value="OUTER MEMBRANE PROTEIN RV1973"/>
    <property type="match status" value="1"/>
</dbReference>
<evidence type="ECO:0000256" key="1">
    <source>
        <dbReference type="ARBA" id="ARBA00004370"/>
    </source>
</evidence>
<dbReference type="OrthoDB" id="5192320at2"/>
<dbReference type="STRING" id="1045774.SAMN05421872_11751"/>
<organism evidence="3 4">
    <name type="scientific">Nocardioides lianchengensis</name>
    <dbReference type="NCBI Taxonomy" id="1045774"/>
    <lineage>
        <taxon>Bacteria</taxon>
        <taxon>Bacillati</taxon>
        <taxon>Actinomycetota</taxon>
        <taxon>Actinomycetes</taxon>
        <taxon>Propionibacteriales</taxon>
        <taxon>Nocardioidaceae</taxon>
        <taxon>Nocardioides</taxon>
    </lineage>
</organism>
<evidence type="ECO:0000313" key="4">
    <source>
        <dbReference type="Proteomes" id="UP000199034"/>
    </source>
</evidence>
<comment type="subcellular location">
    <subcellularLocation>
        <location evidence="1">Membrane</location>
    </subcellularLocation>
</comment>
<name>A0A1G7B8W0_9ACTN</name>
<dbReference type="GO" id="GO:0016020">
    <property type="term" value="C:membrane"/>
    <property type="evidence" value="ECO:0007669"/>
    <property type="project" value="UniProtKB-SubCell"/>
</dbReference>
<gene>
    <name evidence="3" type="ORF">SAMN05421872_11751</name>
</gene>
<evidence type="ECO:0000256" key="2">
    <source>
        <dbReference type="ARBA" id="ARBA00023136"/>
    </source>
</evidence>
<keyword evidence="4" id="KW-1185">Reference proteome</keyword>